<organism evidence="2">
    <name type="scientific">Timema bartmani</name>
    <dbReference type="NCBI Taxonomy" id="61472"/>
    <lineage>
        <taxon>Eukaryota</taxon>
        <taxon>Metazoa</taxon>
        <taxon>Ecdysozoa</taxon>
        <taxon>Arthropoda</taxon>
        <taxon>Hexapoda</taxon>
        <taxon>Insecta</taxon>
        <taxon>Pterygota</taxon>
        <taxon>Neoptera</taxon>
        <taxon>Polyneoptera</taxon>
        <taxon>Phasmatodea</taxon>
        <taxon>Timematodea</taxon>
        <taxon>Timematoidea</taxon>
        <taxon>Timematidae</taxon>
        <taxon>Timema</taxon>
    </lineage>
</organism>
<dbReference type="AlphaFoldDB" id="A0A7R9F8P8"/>
<evidence type="ECO:0000313" key="2">
    <source>
        <dbReference type="EMBL" id="CAD7449008.1"/>
    </source>
</evidence>
<feature type="region of interest" description="Disordered" evidence="1">
    <location>
        <begin position="437"/>
        <end position="463"/>
    </location>
</feature>
<dbReference type="GO" id="GO:0005549">
    <property type="term" value="F:odorant binding"/>
    <property type="evidence" value="ECO:0007669"/>
    <property type="project" value="InterPro"/>
</dbReference>
<dbReference type="EMBL" id="OD570929">
    <property type="protein sequence ID" value="CAD7449008.1"/>
    <property type="molecule type" value="Genomic_DNA"/>
</dbReference>
<gene>
    <name evidence="2" type="ORF">TBIB3V08_LOCUS11288</name>
</gene>
<dbReference type="InterPro" id="IPR036728">
    <property type="entry name" value="PBP_GOBP_sf"/>
</dbReference>
<accession>A0A7R9F8P8</accession>
<dbReference type="Gene3D" id="1.10.238.20">
    <property type="entry name" value="Pheromone/general odorant binding protein domain"/>
    <property type="match status" value="1"/>
</dbReference>
<reference evidence="2" key="1">
    <citation type="submission" date="2020-11" db="EMBL/GenBank/DDBJ databases">
        <authorList>
            <person name="Tran Van P."/>
        </authorList>
    </citation>
    <scope>NUCLEOTIDE SEQUENCE</scope>
</reference>
<proteinExistence type="predicted"/>
<evidence type="ECO:0000256" key="1">
    <source>
        <dbReference type="SAM" id="MobiDB-lite"/>
    </source>
</evidence>
<protein>
    <submittedName>
        <fullName evidence="2">Uncharacterized protein</fullName>
    </submittedName>
</protein>
<name>A0A7R9F8P8_9NEOP</name>
<sequence>MMLTGHTGHPTNLPFKIVVMSQSAVLVIVEGARKKKKQKPTEGLSEENMAELTQKYFTCNMKIHKSLTGGSNGERMRVSGPKELVKFDSEESCGLVEMNLLKRIASNVISHIKVTKVLVPRSRDNRTWLASKENPQNALQVKVERQEVCLHLNGERESVWKTILENHLSTPDLDSNSDLLAICSLVYCESSALDHADTKCIIGCIMTETGVVRWKRAYEAKGLGFDSRVQCIIGCIMTEMGVCTLLGLNPDLPTIGNLIYRESSTLDHVATEEVIRVFRREENLKTSPFSGSGQEKIALKVAEVETGVESKMSNNQINVTSAEALIRKKAGDKAEMSIGVLKECAEKVGTQPDECLAGSKTCDCVVEHMVRKKSLSVSFDLAPPKTNITLRHWCILEQLRFPSFVRRNFEHNLMELGRLALEEVNLHFYGGRVKNHLGKTTPSSPDRDSNLDLPVLGSRAQHD</sequence>